<reference evidence="4 5" key="1">
    <citation type="journal article" date="2013" name="Mar. Genomics">
        <title>Expression of sulfatases in Rhodopirellula baltica and the diversity of sulfatases in the genus Rhodopirellula.</title>
        <authorList>
            <person name="Wegner C.E."/>
            <person name="Richter-Heitmann T."/>
            <person name="Klindworth A."/>
            <person name="Klockow C."/>
            <person name="Richter M."/>
            <person name="Achstetter T."/>
            <person name="Glockner F.O."/>
            <person name="Harder J."/>
        </authorList>
    </citation>
    <scope>NUCLEOTIDE SEQUENCE [LARGE SCALE GENOMIC DNA]</scope>
    <source>
        <strain evidence="4 5">SM41</strain>
    </source>
</reference>
<protein>
    <submittedName>
        <fullName evidence="4">Choloylglycine hydrolase</fullName>
        <ecNumber evidence="4">3.5.1.11</ecNumber>
    </submittedName>
</protein>
<evidence type="ECO:0000313" key="5">
    <source>
        <dbReference type="Proteomes" id="UP000011885"/>
    </source>
</evidence>
<keyword evidence="2 4" id="KW-0378">Hydrolase</keyword>
<evidence type="ECO:0000313" key="4">
    <source>
        <dbReference type="EMBL" id="EMI57966.1"/>
    </source>
</evidence>
<dbReference type="Proteomes" id="UP000011885">
    <property type="component" value="Unassembled WGS sequence"/>
</dbReference>
<accession>M5UJE2</accession>
<dbReference type="EC" id="3.5.1.11" evidence="4"/>
<proteinExistence type="inferred from homology"/>
<dbReference type="PANTHER" id="PTHR35527:SF2">
    <property type="entry name" value="HYDROLASE"/>
    <property type="match status" value="1"/>
</dbReference>
<evidence type="ECO:0000256" key="1">
    <source>
        <dbReference type="ARBA" id="ARBA00006625"/>
    </source>
</evidence>
<organism evidence="4 5">
    <name type="scientific">Rhodopirellula sallentina SM41</name>
    <dbReference type="NCBI Taxonomy" id="1263870"/>
    <lineage>
        <taxon>Bacteria</taxon>
        <taxon>Pseudomonadati</taxon>
        <taxon>Planctomycetota</taxon>
        <taxon>Planctomycetia</taxon>
        <taxon>Pirellulales</taxon>
        <taxon>Pirellulaceae</taxon>
        <taxon>Rhodopirellula</taxon>
    </lineage>
</organism>
<name>M5UJE2_9BACT</name>
<sequence>MLKQAPIVPEHLHTGAPSMKSLLCIGLIFFLTVLAESAPACTVIRIHHSGHLIVARNHDWNTGGGLLIVNPRGIEKTAITPIAPAQWTSRYGSVSFAQFGREIPFAGMNEKGLTVDLLQLNDASFPTNANGKPSVNVVQWVQYQLDNSATVDEVIQSLDEVTPMPFIARLEKVHYFITDASGDVAIIEYINGKPIVQHDSTNACALANSTWTASSRARQHGRPNNNSERRFLQACSFANEPLSDTPIEDAMQALDDVAQAHTQWNLVYEPQNLRITFQTRRTPKRRWIDFEDLTFTAGSDVVCIDINAPVEGNVFPHLLSFEREANKMIVDDAFDAIIPPGMIRSTIKEMVLNYGDALEPTLVQ</sequence>
<comment type="similarity">
    <text evidence="1">Belongs to the peptidase C59 family.</text>
</comment>
<dbReference type="EMBL" id="ANOH01000050">
    <property type="protein sequence ID" value="EMI57966.1"/>
    <property type="molecule type" value="Genomic_DNA"/>
</dbReference>
<dbReference type="Gene3D" id="3.60.60.10">
    <property type="entry name" value="Penicillin V Acylase, Chain A"/>
    <property type="match status" value="1"/>
</dbReference>
<dbReference type="AlphaFoldDB" id="M5UJE2"/>
<dbReference type="PANTHER" id="PTHR35527">
    <property type="entry name" value="CHOLOYLGLYCINE HYDROLASE"/>
    <property type="match status" value="1"/>
</dbReference>
<evidence type="ECO:0000259" key="3">
    <source>
        <dbReference type="Pfam" id="PF02275"/>
    </source>
</evidence>
<evidence type="ECO:0000256" key="2">
    <source>
        <dbReference type="ARBA" id="ARBA00022801"/>
    </source>
</evidence>
<dbReference type="SUPFAM" id="SSF56235">
    <property type="entry name" value="N-terminal nucleophile aminohydrolases (Ntn hydrolases)"/>
    <property type="match status" value="1"/>
</dbReference>
<dbReference type="InterPro" id="IPR029132">
    <property type="entry name" value="CBAH/NAAA_C"/>
</dbReference>
<comment type="caution">
    <text evidence="4">The sequence shown here is derived from an EMBL/GenBank/DDBJ whole genome shotgun (WGS) entry which is preliminary data.</text>
</comment>
<dbReference type="PATRIC" id="fig|1263870.3.peg.666"/>
<feature type="domain" description="Choloylglycine hydrolase/NAAA C-terminal" evidence="3">
    <location>
        <begin position="41"/>
        <end position="198"/>
    </location>
</feature>
<keyword evidence="5" id="KW-1185">Reference proteome</keyword>
<gene>
    <name evidence="4" type="ORF">RSSM_00606</name>
</gene>
<dbReference type="Pfam" id="PF02275">
    <property type="entry name" value="CBAH"/>
    <property type="match status" value="1"/>
</dbReference>
<dbReference type="GO" id="GO:0008953">
    <property type="term" value="F:penicillin amidase activity"/>
    <property type="evidence" value="ECO:0007669"/>
    <property type="project" value="UniProtKB-EC"/>
</dbReference>
<dbReference type="InterPro" id="IPR052193">
    <property type="entry name" value="Peptidase_C59"/>
</dbReference>
<dbReference type="InterPro" id="IPR029055">
    <property type="entry name" value="Ntn_hydrolases_N"/>
</dbReference>